<dbReference type="SMART" id="SM00487">
    <property type="entry name" value="DEXDc"/>
    <property type="match status" value="1"/>
</dbReference>
<evidence type="ECO:0000259" key="10">
    <source>
        <dbReference type="PROSITE" id="PS51195"/>
    </source>
</evidence>
<dbReference type="Pfam" id="PF00270">
    <property type="entry name" value="DEAD"/>
    <property type="match status" value="1"/>
</dbReference>
<dbReference type="Proteomes" id="UP001596457">
    <property type="component" value="Unassembled WGS sequence"/>
</dbReference>
<dbReference type="EMBL" id="JBHTBZ010000088">
    <property type="protein sequence ID" value="MFC7462843.1"/>
    <property type="molecule type" value="Genomic_DNA"/>
</dbReference>
<keyword evidence="4 7" id="KW-0067">ATP-binding</keyword>
<evidence type="ECO:0000313" key="11">
    <source>
        <dbReference type="EMBL" id="MFC7462843.1"/>
    </source>
</evidence>
<dbReference type="RefSeq" id="WP_382203978.1">
    <property type="nucleotide sequence ID" value="NZ_JBHTBZ010000088.1"/>
</dbReference>
<evidence type="ECO:0000256" key="5">
    <source>
        <dbReference type="ARBA" id="ARBA00038437"/>
    </source>
</evidence>
<dbReference type="EC" id="3.6.4.13" evidence="11"/>
<feature type="domain" description="Helicase ATP-binding" evidence="8">
    <location>
        <begin position="38"/>
        <end position="209"/>
    </location>
</feature>
<dbReference type="GO" id="GO:0016787">
    <property type="term" value="F:hydrolase activity"/>
    <property type="evidence" value="ECO:0007669"/>
    <property type="project" value="UniProtKB-KW"/>
</dbReference>
<dbReference type="InterPro" id="IPR027417">
    <property type="entry name" value="P-loop_NTPase"/>
</dbReference>
<name>A0ABW2SHY2_9BURK</name>
<dbReference type="NCBIfam" id="NF008744">
    <property type="entry name" value="PRK11776.1"/>
    <property type="match status" value="1"/>
</dbReference>
<dbReference type="GO" id="GO:0003724">
    <property type="term" value="F:RNA helicase activity"/>
    <property type="evidence" value="ECO:0007669"/>
    <property type="project" value="UniProtKB-EC"/>
</dbReference>
<feature type="domain" description="DEAD-box RNA helicase Q" evidence="10">
    <location>
        <begin position="7"/>
        <end position="35"/>
    </location>
</feature>
<gene>
    <name evidence="11" type="primary">dbpA</name>
    <name evidence="11" type="ORF">ACFQU0_20695</name>
</gene>
<dbReference type="CDD" id="cd00268">
    <property type="entry name" value="DEADc"/>
    <property type="match status" value="1"/>
</dbReference>
<accession>A0ABW2SHY2</accession>
<evidence type="ECO:0000256" key="3">
    <source>
        <dbReference type="ARBA" id="ARBA00022806"/>
    </source>
</evidence>
<sequence>MTVSSPTDFASLPLSPATLANLVTLGYQQMTPIQAASLPAALLGKDIIAQAKTGSGKTAAFALTLLANLNPRRFAVQSLVLCPTRELADQVTLEVRRLARADDNIKVVTLCGGVPLRGQLATLEHGAHIVVGTPGRVMDHLERQSLQLDAMNTLVLDEADRMLDMGFFDDIVKVARQCPKERQTLLFSATYPEGIAKLAAQFMREPLTVTVEAQHSGGQIEQRWYEVKDKDRLHAVGQLLMHFRPASTLAFCNTKVQCRDLVDVLHAQGISALALHGDLEQRDRDQVLVRFANRSCSVLVATDVAARGLDIASLAAVINVDVTPDPEVHIHRIGRTGRAGESGLALNLASLDEMGAVGRIEQLQKQESVWHPLDELKPTGSGPLLAPMVTLHIQGGRKEKIRPGDVLGALTADLGYTREQVGKINVNEWSTYIAVDRAIAEQVANRLSRIKGKNVKARLLED</sequence>
<dbReference type="Gene3D" id="3.30.70.330">
    <property type="match status" value="1"/>
</dbReference>
<dbReference type="PANTHER" id="PTHR47959">
    <property type="entry name" value="ATP-DEPENDENT RNA HELICASE RHLE-RELATED"/>
    <property type="match status" value="1"/>
</dbReference>
<protein>
    <submittedName>
        <fullName evidence="11">ATP-dependent RNA helicase DbpA</fullName>
        <ecNumber evidence="11">3.6.4.13</ecNumber>
    </submittedName>
</protein>
<dbReference type="InterPro" id="IPR000629">
    <property type="entry name" value="RNA-helicase_DEAD-box_CS"/>
</dbReference>
<comment type="similarity">
    <text evidence="5 7">Belongs to the DEAD box helicase family.</text>
</comment>
<dbReference type="InterPro" id="IPR001650">
    <property type="entry name" value="Helicase_C-like"/>
</dbReference>
<keyword evidence="12" id="KW-1185">Reference proteome</keyword>
<evidence type="ECO:0000256" key="4">
    <source>
        <dbReference type="ARBA" id="ARBA00022840"/>
    </source>
</evidence>
<evidence type="ECO:0000259" key="8">
    <source>
        <dbReference type="PROSITE" id="PS51192"/>
    </source>
</evidence>
<proteinExistence type="inferred from homology"/>
<evidence type="ECO:0000313" key="12">
    <source>
        <dbReference type="Proteomes" id="UP001596457"/>
    </source>
</evidence>
<evidence type="ECO:0000256" key="6">
    <source>
        <dbReference type="PROSITE-ProRule" id="PRU00552"/>
    </source>
</evidence>
<comment type="caution">
    <text evidence="11">The sequence shown here is derived from an EMBL/GenBank/DDBJ whole genome shotgun (WGS) entry which is preliminary data.</text>
</comment>
<dbReference type="PANTHER" id="PTHR47959:SF1">
    <property type="entry name" value="ATP-DEPENDENT RNA HELICASE DBPA"/>
    <property type="match status" value="1"/>
</dbReference>
<feature type="short sequence motif" description="Q motif" evidence="6">
    <location>
        <begin position="7"/>
        <end position="35"/>
    </location>
</feature>
<evidence type="ECO:0000256" key="1">
    <source>
        <dbReference type="ARBA" id="ARBA00022741"/>
    </source>
</evidence>
<keyword evidence="1 7" id="KW-0547">Nucleotide-binding</keyword>
<dbReference type="InterPro" id="IPR014014">
    <property type="entry name" value="RNA_helicase_DEAD_Q_motif"/>
</dbReference>
<dbReference type="InterPro" id="IPR050079">
    <property type="entry name" value="DEAD_box_RNA_helicase"/>
</dbReference>
<dbReference type="Pfam" id="PF03880">
    <property type="entry name" value="DbpA"/>
    <property type="match status" value="1"/>
</dbReference>
<reference evidence="12" key="1">
    <citation type="journal article" date="2019" name="Int. J. Syst. Evol. Microbiol.">
        <title>The Global Catalogue of Microorganisms (GCM) 10K type strain sequencing project: providing services to taxonomists for standard genome sequencing and annotation.</title>
        <authorList>
            <consortium name="The Broad Institute Genomics Platform"/>
            <consortium name="The Broad Institute Genome Sequencing Center for Infectious Disease"/>
            <person name="Wu L."/>
            <person name="Ma J."/>
        </authorList>
    </citation>
    <scope>NUCLEOTIDE SEQUENCE [LARGE SCALE GENOMIC DNA]</scope>
    <source>
        <strain evidence="12">CCUG 53903</strain>
    </source>
</reference>
<dbReference type="SUPFAM" id="SSF52540">
    <property type="entry name" value="P-loop containing nucleoside triphosphate hydrolases"/>
    <property type="match status" value="1"/>
</dbReference>
<dbReference type="InterPro" id="IPR012677">
    <property type="entry name" value="Nucleotide-bd_a/b_plait_sf"/>
</dbReference>
<evidence type="ECO:0000256" key="7">
    <source>
        <dbReference type="RuleBase" id="RU000492"/>
    </source>
</evidence>
<dbReference type="SMART" id="SM00490">
    <property type="entry name" value="HELICc"/>
    <property type="match status" value="1"/>
</dbReference>
<dbReference type="CDD" id="cd18787">
    <property type="entry name" value="SF2_C_DEAD"/>
    <property type="match status" value="1"/>
</dbReference>
<evidence type="ECO:0000256" key="2">
    <source>
        <dbReference type="ARBA" id="ARBA00022801"/>
    </source>
</evidence>
<dbReference type="InterPro" id="IPR011545">
    <property type="entry name" value="DEAD/DEAH_box_helicase_dom"/>
</dbReference>
<dbReference type="Gene3D" id="3.40.50.300">
    <property type="entry name" value="P-loop containing nucleotide triphosphate hydrolases"/>
    <property type="match status" value="2"/>
</dbReference>
<organism evidence="11 12">
    <name type="scientific">Hydrogenophaga defluvii</name>
    <dbReference type="NCBI Taxonomy" id="249410"/>
    <lineage>
        <taxon>Bacteria</taxon>
        <taxon>Pseudomonadati</taxon>
        <taxon>Pseudomonadota</taxon>
        <taxon>Betaproteobacteria</taxon>
        <taxon>Burkholderiales</taxon>
        <taxon>Comamonadaceae</taxon>
        <taxon>Hydrogenophaga</taxon>
    </lineage>
</organism>
<dbReference type="PROSITE" id="PS51195">
    <property type="entry name" value="Q_MOTIF"/>
    <property type="match status" value="1"/>
</dbReference>
<dbReference type="InterPro" id="IPR044742">
    <property type="entry name" value="DEAD/DEAH_RhlB"/>
</dbReference>
<dbReference type="InterPro" id="IPR014001">
    <property type="entry name" value="Helicase_ATP-bd"/>
</dbReference>
<keyword evidence="2 7" id="KW-0378">Hydrolase</keyword>
<keyword evidence="3 7" id="KW-0347">Helicase</keyword>
<dbReference type="Pfam" id="PF00271">
    <property type="entry name" value="Helicase_C"/>
    <property type="match status" value="1"/>
</dbReference>
<dbReference type="InterPro" id="IPR005580">
    <property type="entry name" value="DbpA/CsdA_RNA-bd_dom"/>
</dbReference>
<evidence type="ECO:0000259" key="9">
    <source>
        <dbReference type="PROSITE" id="PS51194"/>
    </source>
</evidence>
<feature type="domain" description="Helicase C-terminal" evidence="9">
    <location>
        <begin position="219"/>
        <end position="384"/>
    </location>
</feature>
<dbReference type="PROSITE" id="PS00039">
    <property type="entry name" value="DEAD_ATP_HELICASE"/>
    <property type="match status" value="1"/>
</dbReference>
<dbReference type="PROSITE" id="PS51192">
    <property type="entry name" value="HELICASE_ATP_BIND_1"/>
    <property type="match status" value="1"/>
</dbReference>
<dbReference type="PROSITE" id="PS51194">
    <property type="entry name" value="HELICASE_CTER"/>
    <property type="match status" value="1"/>
</dbReference>